<dbReference type="STRING" id="1121420.SAMN02746098_00815"/>
<dbReference type="AlphaFoldDB" id="A0A1M5SCL8"/>
<evidence type="ECO:0008006" key="4">
    <source>
        <dbReference type="Google" id="ProtNLM"/>
    </source>
</evidence>
<name>A0A1M5SCL8_9FIRM</name>
<dbReference type="RefSeq" id="WP_073028034.1">
    <property type="nucleotide sequence ID" value="NZ_FQXJ01000003.1"/>
</dbReference>
<keyword evidence="1" id="KW-1133">Transmembrane helix</keyword>
<keyword evidence="1" id="KW-0812">Transmembrane</keyword>
<accession>A0A1M5SCL8</accession>
<dbReference type="InterPro" id="IPR036680">
    <property type="entry name" value="SPOR-like_sf"/>
</dbReference>
<reference evidence="3" key="1">
    <citation type="submission" date="2016-11" db="EMBL/GenBank/DDBJ databases">
        <authorList>
            <person name="Varghese N."/>
            <person name="Submissions S."/>
        </authorList>
    </citation>
    <scope>NUCLEOTIDE SEQUENCE [LARGE SCALE GENOMIC DNA]</scope>
    <source>
        <strain evidence="3">DSM 15449</strain>
    </source>
</reference>
<evidence type="ECO:0000313" key="3">
    <source>
        <dbReference type="Proteomes" id="UP000183954"/>
    </source>
</evidence>
<sequence>MKIVDQLRVILVLILGIMALALLTWGIGKIYLELIGQSSREHTVSVKNDQTLDKTNQETILDLPAVTFWTCQAGLFQQEHNAQLLKDQLTVMGFKAEIISANPWMVGIGLSHSANELKELRQLLEEKGFSTIPKQIQLPERSFRVAGNGAQLTAELLKNVNSILEKGFNGQLLAKEEQLWTTQAGEHPPKDLEGLHQLYNQIRKKTTPEEQEAAGLSLFFEYQRVINKFSGK</sequence>
<protein>
    <recommendedName>
        <fullName evidence="4">Sporulation related domain-containing protein</fullName>
    </recommendedName>
</protein>
<dbReference type="Gene3D" id="3.30.70.1070">
    <property type="entry name" value="Sporulation related repeat"/>
    <property type="match status" value="1"/>
</dbReference>
<keyword evidence="1" id="KW-0472">Membrane</keyword>
<gene>
    <name evidence="2" type="ORF">SAMN02746098_00815</name>
</gene>
<organism evidence="2 3">
    <name type="scientific">Desulfosporosinus lacus DSM 15449</name>
    <dbReference type="NCBI Taxonomy" id="1121420"/>
    <lineage>
        <taxon>Bacteria</taxon>
        <taxon>Bacillati</taxon>
        <taxon>Bacillota</taxon>
        <taxon>Clostridia</taxon>
        <taxon>Eubacteriales</taxon>
        <taxon>Desulfitobacteriaceae</taxon>
        <taxon>Desulfosporosinus</taxon>
    </lineage>
</organism>
<dbReference type="SUPFAM" id="SSF110997">
    <property type="entry name" value="Sporulation related repeat"/>
    <property type="match status" value="1"/>
</dbReference>
<evidence type="ECO:0000313" key="2">
    <source>
        <dbReference type="EMBL" id="SHH36362.1"/>
    </source>
</evidence>
<dbReference type="GO" id="GO:0042834">
    <property type="term" value="F:peptidoglycan binding"/>
    <property type="evidence" value="ECO:0007669"/>
    <property type="project" value="InterPro"/>
</dbReference>
<proteinExistence type="predicted"/>
<dbReference type="OrthoDB" id="1794740at2"/>
<dbReference type="Proteomes" id="UP000183954">
    <property type="component" value="Unassembled WGS sequence"/>
</dbReference>
<keyword evidence="3" id="KW-1185">Reference proteome</keyword>
<feature type="transmembrane region" description="Helical" evidence="1">
    <location>
        <begin position="7"/>
        <end position="28"/>
    </location>
</feature>
<evidence type="ECO:0000256" key="1">
    <source>
        <dbReference type="SAM" id="Phobius"/>
    </source>
</evidence>
<dbReference type="EMBL" id="FQXJ01000003">
    <property type="protein sequence ID" value="SHH36362.1"/>
    <property type="molecule type" value="Genomic_DNA"/>
</dbReference>